<dbReference type="PANTHER" id="PTHR43842:SF2">
    <property type="entry name" value="PROPIONYL-COA CARBOXYLASE BETA CHAIN, MITOCHONDRIAL"/>
    <property type="match status" value="1"/>
</dbReference>
<dbReference type="PROSITE" id="PS50980">
    <property type="entry name" value="COA_CT_NTER"/>
    <property type="match status" value="1"/>
</dbReference>
<dbReference type="Pfam" id="PF01039">
    <property type="entry name" value="Carboxyl_trans"/>
    <property type="match status" value="1"/>
</dbReference>
<dbReference type="InterPro" id="IPR051047">
    <property type="entry name" value="AccD/PCCB"/>
</dbReference>
<dbReference type="SUPFAM" id="SSF52096">
    <property type="entry name" value="ClpP/crotonase"/>
    <property type="match status" value="1"/>
</dbReference>
<evidence type="ECO:0000259" key="1">
    <source>
        <dbReference type="PROSITE" id="PS50980"/>
    </source>
</evidence>
<reference evidence="2 3" key="1">
    <citation type="submission" date="2019-04" db="EMBL/GenBank/DDBJ databases">
        <authorList>
            <person name="Feng G."/>
            <person name="Zhu H."/>
        </authorList>
    </citation>
    <scope>NUCLEOTIDE SEQUENCE [LARGE SCALE GENOMIC DNA]</scope>
    <source>
        <strain evidence="2 3">6HR-1</strain>
    </source>
</reference>
<dbReference type="AlphaFoldDB" id="A0A4Z0NJL7"/>
<proteinExistence type="predicted"/>
<evidence type="ECO:0000313" key="3">
    <source>
        <dbReference type="Proteomes" id="UP000297535"/>
    </source>
</evidence>
<dbReference type="GO" id="GO:0016740">
    <property type="term" value="F:transferase activity"/>
    <property type="evidence" value="ECO:0007669"/>
    <property type="project" value="UniProtKB-KW"/>
</dbReference>
<keyword evidence="3" id="KW-1185">Reference proteome</keyword>
<dbReference type="InterPro" id="IPR011762">
    <property type="entry name" value="COA_CT_N"/>
</dbReference>
<dbReference type="GO" id="GO:0004658">
    <property type="term" value="F:propionyl-CoA carboxylase activity"/>
    <property type="evidence" value="ECO:0007669"/>
    <property type="project" value="TreeGrafter"/>
</dbReference>
<sequence>MKDILERLDQRRAQARVGGGESRVAAQHKRGKLTARERIELLLDSGSFEEFDMFV</sequence>
<dbReference type="RefSeq" id="WP_281041301.1">
    <property type="nucleotide sequence ID" value="NZ_SRLB01000018.1"/>
</dbReference>
<accession>A0A4Z0NJL7</accession>
<dbReference type="InterPro" id="IPR034733">
    <property type="entry name" value="AcCoA_carboxyl_beta"/>
</dbReference>
<name>A0A4Z0NJL7_9HYPH</name>
<dbReference type="Proteomes" id="UP000297535">
    <property type="component" value="Unassembled WGS sequence"/>
</dbReference>
<evidence type="ECO:0000313" key="2">
    <source>
        <dbReference type="EMBL" id="TGD96547.1"/>
    </source>
</evidence>
<keyword evidence="2" id="KW-0808">Transferase</keyword>
<gene>
    <name evidence="2" type="ORF">EU555_22555</name>
</gene>
<protein>
    <submittedName>
        <fullName evidence="2">Methylmalonyl-CoA carboxyltransferase</fullName>
    </submittedName>
</protein>
<dbReference type="InterPro" id="IPR029045">
    <property type="entry name" value="ClpP/crotonase-like_dom_sf"/>
</dbReference>
<organism evidence="2 3">
    <name type="scientific">Methylobacterium nonmethylotrophicum</name>
    <dbReference type="NCBI Taxonomy" id="1141884"/>
    <lineage>
        <taxon>Bacteria</taxon>
        <taxon>Pseudomonadati</taxon>
        <taxon>Pseudomonadota</taxon>
        <taxon>Alphaproteobacteria</taxon>
        <taxon>Hyphomicrobiales</taxon>
        <taxon>Methylobacteriaceae</taxon>
        <taxon>Methylobacterium</taxon>
    </lineage>
</organism>
<feature type="domain" description="CoA carboxyltransferase N-terminal" evidence="1">
    <location>
        <begin position="1"/>
        <end position="55"/>
    </location>
</feature>
<feature type="non-terminal residue" evidence="2">
    <location>
        <position position="55"/>
    </location>
</feature>
<dbReference type="Gene3D" id="3.90.226.10">
    <property type="entry name" value="2-enoyl-CoA Hydratase, Chain A, domain 1"/>
    <property type="match status" value="1"/>
</dbReference>
<dbReference type="EMBL" id="SRLB01000018">
    <property type="protein sequence ID" value="TGD96547.1"/>
    <property type="molecule type" value="Genomic_DNA"/>
</dbReference>
<comment type="caution">
    <text evidence="2">The sequence shown here is derived from an EMBL/GenBank/DDBJ whole genome shotgun (WGS) entry which is preliminary data.</text>
</comment>
<dbReference type="PANTHER" id="PTHR43842">
    <property type="entry name" value="PROPIONYL-COA CARBOXYLASE BETA CHAIN"/>
    <property type="match status" value="1"/>
</dbReference>